<name>K1RWW3_9ZZZZ</name>
<comment type="subunit">
    <text evidence="9">Heterotetramer composed of ParC and ParE.</text>
</comment>
<dbReference type="PROSITE" id="PS52040">
    <property type="entry name" value="TOPO_IIA"/>
    <property type="match status" value="1"/>
</dbReference>
<dbReference type="FunFam" id="3.90.199.10:FF:000001">
    <property type="entry name" value="DNA gyrase subunit A"/>
    <property type="match status" value="1"/>
</dbReference>
<dbReference type="GO" id="GO:0005524">
    <property type="term" value="F:ATP binding"/>
    <property type="evidence" value="ECO:0007669"/>
    <property type="project" value="UniProtKB-KW"/>
</dbReference>
<dbReference type="NCBIfam" id="NF004044">
    <property type="entry name" value="PRK05561.1"/>
    <property type="match status" value="1"/>
</dbReference>
<dbReference type="InterPro" id="IPR013758">
    <property type="entry name" value="Topo_IIA_A/C_ab"/>
</dbReference>
<evidence type="ECO:0000256" key="6">
    <source>
        <dbReference type="ARBA" id="ARBA00023029"/>
    </source>
</evidence>
<dbReference type="GO" id="GO:0003677">
    <property type="term" value="F:DNA binding"/>
    <property type="evidence" value="ECO:0007669"/>
    <property type="project" value="UniProtKB-KW"/>
</dbReference>
<dbReference type="FunFam" id="1.10.268.10:FF:000001">
    <property type="entry name" value="DNA gyrase subunit A"/>
    <property type="match status" value="1"/>
</dbReference>
<keyword evidence="8 12" id="KW-0413">Isomerase</keyword>
<evidence type="ECO:0000256" key="4">
    <source>
        <dbReference type="ARBA" id="ARBA00022741"/>
    </source>
</evidence>
<dbReference type="NCBIfam" id="TIGR01063">
    <property type="entry name" value="gyrA"/>
    <property type="match status" value="1"/>
</dbReference>
<comment type="catalytic activity">
    <reaction evidence="1">
        <text>ATP-dependent breakage, passage and rejoining of double-stranded DNA.</text>
        <dbReference type="EC" id="5.6.2.2"/>
    </reaction>
</comment>
<dbReference type="PANTHER" id="PTHR43493">
    <property type="entry name" value="DNA GYRASE/TOPOISOMERASE SUBUNIT A"/>
    <property type="match status" value="1"/>
</dbReference>
<dbReference type="PANTHER" id="PTHR43493:SF5">
    <property type="entry name" value="DNA GYRASE SUBUNIT A, CHLOROPLASTIC_MITOCHONDRIAL"/>
    <property type="match status" value="1"/>
</dbReference>
<gene>
    <name evidence="12" type="ORF">OBE_16555</name>
</gene>
<dbReference type="AlphaFoldDB" id="K1RWW3"/>
<comment type="similarity">
    <text evidence="2">Belongs to the type II topoisomerase GyrA/ParC subunit family.</text>
</comment>
<dbReference type="Gene3D" id="2.120.10.90">
    <property type="entry name" value="DNA gyrase/topoisomerase IV, subunit A, C-terminal"/>
    <property type="match status" value="1"/>
</dbReference>
<dbReference type="NCBIfam" id="NF004043">
    <property type="entry name" value="PRK05560.1"/>
    <property type="match status" value="1"/>
</dbReference>
<dbReference type="SMART" id="SM00434">
    <property type="entry name" value="TOP4c"/>
    <property type="match status" value="1"/>
</dbReference>
<evidence type="ECO:0000256" key="10">
    <source>
        <dbReference type="SAM" id="MobiDB-lite"/>
    </source>
</evidence>
<dbReference type="Pfam" id="PF03989">
    <property type="entry name" value="DNA_gyraseA_C"/>
    <property type="match status" value="6"/>
</dbReference>
<dbReference type="Pfam" id="PF00521">
    <property type="entry name" value="DNA_topoisoIV"/>
    <property type="match status" value="1"/>
</dbReference>
<dbReference type="InterPro" id="IPR005743">
    <property type="entry name" value="GyrA"/>
</dbReference>
<dbReference type="InterPro" id="IPR013760">
    <property type="entry name" value="Topo_IIA-like_dom_sf"/>
</dbReference>
<evidence type="ECO:0000256" key="9">
    <source>
        <dbReference type="ARBA" id="ARBA00063644"/>
    </source>
</evidence>
<evidence type="ECO:0000313" key="12">
    <source>
        <dbReference type="EMBL" id="EKC45960.1"/>
    </source>
</evidence>
<dbReference type="GO" id="GO:0006265">
    <property type="term" value="P:DNA topological change"/>
    <property type="evidence" value="ECO:0007669"/>
    <property type="project" value="InterPro"/>
</dbReference>
<dbReference type="EMBL" id="AJWZ01011233">
    <property type="protein sequence ID" value="EKC45960.1"/>
    <property type="molecule type" value="Genomic_DNA"/>
</dbReference>
<evidence type="ECO:0000256" key="2">
    <source>
        <dbReference type="ARBA" id="ARBA00008263"/>
    </source>
</evidence>
<evidence type="ECO:0000256" key="8">
    <source>
        <dbReference type="ARBA" id="ARBA00023235"/>
    </source>
</evidence>
<evidence type="ECO:0000256" key="3">
    <source>
        <dbReference type="ARBA" id="ARBA00012895"/>
    </source>
</evidence>
<dbReference type="CDD" id="cd00187">
    <property type="entry name" value="TOP4c"/>
    <property type="match status" value="1"/>
</dbReference>
<comment type="caution">
    <text evidence="12">The sequence shown here is derived from an EMBL/GenBank/DDBJ whole genome shotgun (WGS) entry which is preliminary data.</text>
</comment>
<dbReference type="GO" id="GO:0009330">
    <property type="term" value="C:DNA topoisomerase type II (double strand cut, ATP-hydrolyzing) complex"/>
    <property type="evidence" value="ECO:0007669"/>
    <property type="project" value="TreeGrafter"/>
</dbReference>
<feature type="domain" description="Topo IIA-type catalytic" evidence="11">
    <location>
        <begin position="59"/>
        <end position="522"/>
    </location>
</feature>
<proteinExistence type="inferred from homology"/>
<dbReference type="InterPro" id="IPR006691">
    <property type="entry name" value="GyrA/parC_rep"/>
</dbReference>
<dbReference type="InterPro" id="IPR013757">
    <property type="entry name" value="Topo_IIA_A_a_sf"/>
</dbReference>
<evidence type="ECO:0000256" key="7">
    <source>
        <dbReference type="ARBA" id="ARBA00023125"/>
    </source>
</evidence>
<dbReference type="InterPro" id="IPR050220">
    <property type="entry name" value="Type_II_DNA_Topoisomerases"/>
</dbReference>
<dbReference type="SUPFAM" id="SSF101904">
    <property type="entry name" value="GyrA/ParC C-terminal domain-like"/>
    <property type="match status" value="1"/>
</dbReference>
<dbReference type="GO" id="GO:0005694">
    <property type="term" value="C:chromosome"/>
    <property type="evidence" value="ECO:0007669"/>
    <property type="project" value="InterPro"/>
</dbReference>
<dbReference type="SUPFAM" id="SSF56719">
    <property type="entry name" value="Type II DNA topoisomerase"/>
    <property type="match status" value="1"/>
</dbReference>
<accession>K1RWW3</accession>
<organism evidence="12">
    <name type="scientific">human gut metagenome</name>
    <dbReference type="NCBI Taxonomy" id="408170"/>
    <lineage>
        <taxon>unclassified sequences</taxon>
        <taxon>metagenomes</taxon>
        <taxon>organismal metagenomes</taxon>
    </lineage>
</organism>
<dbReference type="HAMAP" id="MF_01897">
    <property type="entry name" value="GyrA"/>
    <property type="match status" value="1"/>
</dbReference>
<keyword evidence="4" id="KW-0547">Nucleotide-binding</keyword>
<dbReference type="Gene3D" id="3.90.199.10">
    <property type="entry name" value="Topoisomerase II, domain 5"/>
    <property type="match status" value="1"/>
</dbReference>
<dbReference type="GO" id="GO:0005737">
    <property type="term" value="C:cytoplasm"/>
    <property type="evidence" value="ECO:0007669"/>
    <property type="project" value="TreeGrafter"/>
</dbReference>
<dbReference type="EC" id="5.6.2.2" evidence="3"/>
<keyword evidence="7" id="KW-0238">DNA-binding</keyword>
<evidence type="ECO:0000256" key="1">
    <source>
        <dbReference type="ARBA" id="ARBA00000185"/>
    </source>
</evidence>
<dbReference type="Gene3D" id="3.30.1360.40">
    <property type="match status" value="1"/>
</dbReference>
<evidence type="ECO:0000256" key="5">
    <source>
        <dbReference type="ARBA" id="ARBA00022840"/>
    </source>
</evidence>
<dbReference type="InterPro" id="IPR035516">
    <property type="entry name" value="Gyrase/topoIV_suA_C"/>
</dbReference>
<dbReference type="FunFam" id="2.120.10.90:FF:000005">
    <property type="entry name" value="DNA topoisomerase 4 subunit A"/>
    <property type="match status" value="1"/>
</dbReference>
<keyword evidence="5" id="KW-0067">ATP-binding</keyword>
<evidence type="ECO:0000259" key="11">
    <source>
        <dbReference type="PROSITE" id="PS52040"/>
    </source>
</evidence>
<protein>
    <recommendedName>
        <fullName evidence="3">DNA topoisomerase (ATP-hydrolyzing)</fullName>
        <ecNumber evidence="3">5.6.2.2</ecNumber>
    </recommendedName>
</protein>
<dbReference type="InterPro" id="IPR002205">
    <property type="entry name" value="Topo_IIA_dom_A"/>
</dbReference>
<keyword evidence="6" id="KW-0799">Topoisomerase</keyword>
<dbReference type="Gene3D" id="1.10.268.10">
    <property type="entry name" value="Topoisomerase, domain 3"/>
    <property type="match status" value="1"/>
</dbReference>
<dbReference type="FunFam" id="3.30.1360.40:FF:000002">
    <property type="entry name" value="DNA gyrase subunit A"/>
    <property type="match status" value="1"/>
</dbReference>
<sequence>MNNDEIKNVEEKATNDAKNNEEFNGTFHEKDSHDVNDIVKEISDSFLDYSMSVITSRAIPDLRDGLKPVHRRILWSMFEEGNTPDKPHKKSATTVGYVMGHYHPHGDSSIYEAMVRLAQDFNQRYMLVDGHGNFGNIEGDGAAAYRYTEARLSKISLEMLRDIRKETVDMMPNFDETSPEPTVLPSRYPNILVNGSMGIAVGMATNIPPHNLSEVIDGCIAYIDNPDIDTTELMNYIKGPDFPTGGVILGNSGIKKAYETGRGSITIRSRAEIVESGNHHEIVITEVPYGVNTMDLKNKVAELVHNKTIEGISDYHTDLKNGVKITISLKRDANPQVVLNNLYKHTNFQINYGIIFLVIDMGTPKTLGLKDIIAKYIDHQKEIIIRRTRYDLKKAEERAHILEGLSVAIDNIDEVVRIIRGSDDDDIAKQTLMDRFKLDEIQTQAILDMRLRRLTHMSKDAIESELKDLMEKITKFKEILDTPQMVLDIIKEEMLEIKNKYGDERRTSIDMTAIDYIEDESLIPVDDIIITLTHNGYIKRLKSDTYKTQNRGGVGIKGMTTNEEDFVEQLVSMKTHDYILFFSNKGRVYRMKGYEVPEYSRQSKGLPIINLLELDKDENISSIVSVNSDSDEYKYLLFVTRNGLVKRTELTEFDNIRKSGKIAIVLKDNDELISVRKTTGNNEVAIGASNGKMVRFVEDEIRSMGRTASGVKGMDLDGSLVVGAEVVTPGQLILIVTESGYGKKTSIDEYRLTHRGSKGVKALNVTDKNGMMVALCTVDDSKKQDVMIITDSGMVIKMPLNQISTLKRATQGVRLINLKDENKVATIAVVDSDDDNLNSSEITEENS</sequence>
<dbReference type="GO" id="GO:0003918">
    <property type="term" value="F:DNA topoisomerase type II (double strand cut, ATP-hydrolyzing) activity"/>
    <property type="evidence" value="ECO:0007669"/>
    <property type="project" value="UniProtKB-EC"/>
</dbReference>
<feature type="region of interest" description="Disordered" evidence="10">
    <location>
        <begin position="1"/>
        <end position="29"/>
    </location>
</feature>
<reference evidence="12" key="1">
    <citation type="journal article" date="2013" name="Environ. Microbiol.">
        <title>Microbiota from the distal guts of lean and obese adolescents exhibit partial functional redundancy besides clear differences in community structure.</title>
        <authorList>
            <person name="Ferrer M."/>
            <person name="Ruiz A."/>
            <person name="Lanza F."/>
            <person name="Haange S.B."/>
            <person name="Oberbach A."/>
            <person name="Till H."/>
            <person name="Bargiela R."/>
            <person name="Campoy C."/>
            <person name="Segura M.T."/>
            <person name="Richter M."/>
            <person name="von Bergen M."/>
            <person name="Seifert J."/>
            <person name="Suarez A."/>
        </authorList>
    </citation>
    <scope>NUCLEOTIDE SEQUENCE</scope>
</reference>